<dbReference type="Gene3D" id="1.25.10.10">
    <property type="entry name" value="Leucine-rich Repeat Variant"/>
    <property type="match status" value="2"/>
</dbReference>
<protein>
    <recommendedName>
        <fullName evidence="8">Importin N-terminal domain-containing protein</fullName>
    </recommendedName>
</protein>
<accession>A0A8X8Z9Z3</accession>
<dbReference type="Proteomes" id="UP000298416">
    <property type="component" value="Unassembled WGS sequence"/>
</dbReference>
<dbReference type="GO" id="GO:0005829">
    <property type="term" value="C:cytosol"/>
    <property type="evidence" value="ECO:0007669"/>
    <property type="project" value="TreeGrafter"/>
</dbReference>
<feature type="coiled-coil region" evidence="7">
    <location>
        <begin position="754"/>
        <end position="781"/>
    </location>
</feature>
<dbReference type="SMART" id="SM00913">
    <property type="entry name" value="IBN_N"/>
    <property type="match status" value="1"/>
</dbReference>
<dbReference type="PANTHER" id="PTHR10997:SF18">
    <property type="entry name" value="D-IMPORTIN 7_RANBP7"/>
    <property type="match status" value="1"/>
</dbReference>
<sequence length="800" mass="92269">MVPRMASELDWVVVSVALQGLAFKHARGRDLTIKDRFKEMEGESFVKKLGIIPERLLFERQGTSEGVVQHIKRQNAWNATDDCCSHSRFLVFQDFPLPGMSLSDQECFAVLIDSCMVYLLQNQFEPQHLVRLLQIVVEASYDLAIRQLASITLKNIIAEDWAGVPSRILPEDKHVVRQNIPDLIAQVLPILRSNKCIELCLCLGFSSGNINNMMREYCLINDHIVVETLPSLLNTFNFLVEVANPLVEVADLIKLICKIFWSSKSIYTEIPKLLFDPVVFNDWMVLFLKILVRPGPAEGQPEDPELRKTWGWWKVKKWTLKILSHLSWFKDVNIQNPMRFQRNYEQKILNYHLHLLDGIRDGGYLPDRVIILILDYLSNNISKSNMYIELRPILDDLFKVIFPQMCFSDNDQRLWDEDPREFVRKGYDKDPYCPRAAALNFVRVMVTECEKEDIQNAMIDTMKHTEACKYDLEKILEQHVIPQLCSDVGHVRAKTAWVARLYATFDFSEQHNFYIALHSIVSELRHPKLPVYVDSVFALKAFESVITTIGFLKEAPAVNVHAKPILFLSLQPFWHVVCYARNRGRGVVGILEANFIKPTHNKQDFEKTPVFEKLEARLKDMTVEYWDYHCGLIGYKVLKVPRPMTHQVTPSPDSDRGPGIYQPVVLTRDSLPSFHQNAEGGTLRRKRNEQVVEPGRVNRMGGTGVRPVDSALGGDVLQHAINPARAVPVADAAVKIIQDNQKLHAQFKIFEETDKELNLKITKLTEEIQKERHEYARLLLETKMLEKVKRERAIREMRHS</sequence>
<dbReference type="SUPFAM" id="SSF48371">
    <property type="entry name" value="ARM repeat"/>
    <property type="match status" value="1"/>
</dbReference>
<keyword evidence="4" id="KW-0963">Cytoplasm</keyword>
<evidence type="ECO:0000256" key="5">
    <source>
        <dbReference type="ARBA" id="ARBA00022927"/>
    </source>
</evidence>
<dbReference type="PANTHER" id="PTHR10997">
    <property type="entry name" value="IMPORTIN-7, 8, 11"/>
    <property type="match status" value="1"/>
</dbReference>
<keyword evidence="6" id="KW-0539">Nucleus</keyword>
<dbReference type="EMBL" id="PNBA02000016">
    <property type="protein sequence ID" value="KAG6396449.1"/>
    <property type="molecule type" value="Genomic_DNA"/>
</dbReference>
<keyword evidence="5" id="KW-0653">Protein transport</keyword>
<evidence type="ECO:0000313" key="10">
    <source>
        <dbReference type="Proteomes" id="UP000298416"/>
    </source>
</evidence>
<evidence type="ECO:0000256" key="3">
    <source>
        <dbReference type="ARBA" id="ARBA00022448"/>
    </source>
</evidence>
<organism evidence="9">
    <name type="scientific">Salvia splendens</name>
    <name type="common">Scarlet sage</name>
    <dbReference type="NCBI Taxonomy" id="180675"/>
    <lineage>
        <taxon>Eukaryota</taxon>
        <taxon>Viridiplantae</taxon>
        <taxon>Streptophyta</taxon>
        <taxon>Embryophyta</taxon>
        <taxon>Tracheophyta</taxon>
        <taxon>Spermatophyta</taxon>
        <taxon>Magnoliopsida</taxon>
        <taxon>eudicotyledons</taxon>
        <taxon>Gunneridae</taxon>
        <taxon>Pentapetalae</taxon>
        <taxon>asterids</taxon>
        <taxon>lamiids</taxon>
        <taxon>Lamiales</taxon>
        <taxon>Lamiaceae</taxon>
        <taxon>Nepetoideae</taxon>
        <taxon>Mentheae</taxon>
        <taxon>Salviinae</taxon>
        <taxon>Salvia</taxon>
        <taxon>Salvia subgen. Calosphace</taxon>
        <taxon>core Calosphace</taxon>
    </lineage>
</organism>
<dbReference type="InterPro" id="IPR041006">
    <property type="entry name" value="Morc_S5"/>
</dbReference>
<evidence type="ECO:0000256" key="1">
    <source>
        <dbReference type="ARBA" id="ARBA00004123"/>
    </source>
</evidence>
<dbReference type="InterPro" id="IPR001494">
    <property type="entry name" value="Importin-beta_N"/>
</dbReference>
<name>A0A8X8Z9Z3_SALSN</name>
<dbReference type="GO" id="GO:0005635">
    <property type="term" value="C:nuclear envelope"/>
    <property type="evidence" value="ECO:0007669"/>
    <property type="project" value="TreeGrafter"/>
</dbReference>
<keyword evidence="3" id="KW-0813">Transport</keyword>
<evidence type="ECO:0000256" key="2">
    <source>
        <dbReference type="ARBA" id="ARBA00004496"/>
    </source>
</evidence>
<dbReference type="Pfam" id="PF03810">
    <property type="entry name" value="IBN_N"/>
    <property type="match status" value="1"/>
</dbReference>
<evidence type="ECO:0000256" key="6">
    <source>
        <dbReference type="ARBA" id="ARBA00023242"/>
    </source>
</evidence>
<keyword evidence="7" id="KW-0175">Coiled coil</keyword>
<evidence type="ECO:0000313" key="9">
    <source>
        <dbReference type="EMBL" id="KAG6396449.1"/>
    </source>
</evidence>
<proteinExistence type="predicted"/>
<dbReference type="Pfam" id="PF17942">
    <property type="entry name" value="Morc6_S5"/>
    <property type="match status" value="1"/>
</dbReference>
<reference evidence="9" key="1">
    <citation type="submission" date="2018-01" db="EMBL/GenBank/DDBJ databases">
        <authorList>
            <person name="Mao J.F."/>
        </authorList>
    </citation>
    <scope>NUCLEOTIDE SEQUENCE</scope>
    <source>
        <strain evidence="9">Huo1</strain>
        <tissue evidence="9">Leaf</tissue>
    </source>
</reference>
<dbReference type="AlphaFoldDB" id="A0A8X8Z9Z3"/>
<feature type="domain" description="Importin N-terminal" evidence="8">
    <location>
        <begin position="115"/>
        <end position="186"/>
    </location>
</feature>
<reference evidence="9" key="2">
    <citation type="submission" date="2020-08" db="EMBL/GenBank/DDBJ databases">
        <title>Plant Genome Project.</title>
        <authorList>
            <person name="Zhang R.-G."/>
        </authorList>
    </citation>
    <scope>NUCLEOTIDE SEQUENCE</scope>
    <source>
        <strain evidence="9">Huo1</strain>
        <tissue evidence="9">Leaf</tissue>
    </source>
</reference>
<keyword evidence="10" id="KW-1185">Reference proteome</keyword>
<dbReference type="InterPro" id="IPR016024">
    <property type="entry name" value="ARM-type_fold"/>
</dbReference>
<dbReference type="InterPro" id="IPR011989">
    <property type="entry name" value="ARM-like"/>
</dbReference>
<dbReference type="PROSITE" id="PS50166">
    <property type="entry name" value="IMPORTIN_B_NT"/>
    <property type="match status" value="1"/>
</dbReference>
<comment type="subcellular location">
    <subcellularLocation>
        <location evidence="2">Cytoplasm</location>
    </subcellularLocation>
    <subcellularLocation>
        <location evidence="1">Nucleus</location>
    </subcellularLocation>
</comment>
<evidence type="ECO:0000256" key="7">
    <source>
        <dbReference type="SAM" id="Coils"/>
    </source>
</evidence>
<gene>
    <name evidence="9" type="ORF">SASPL_142599</name>
</gene>
<evidence type="ECO:0000256" key="4">
    <source>
        <dbReference type="ARBA" id="ARBA00022490"/>
    </source>
</evidence>
<dbReference type="GO" id="GO:0031267">
    <property type="term" value="F:small GTPase binding"/>
    <property type="evidence" value="ECO:0007669"/>
    <property type="project" value="InterPro"/>
</dbReference>
<evidence type="ECO:0000259" key="8">
    <source>
        <dbReference type="PROSITE" id="PS50166"/>
    </source>
</evidence>
<comment type="caution">
    <text evidence="9">The sequence shown here is derived from an EMBL/GenBank/DDBJ whole genome shotgun (WGS) entry which is preliminary data.</text>
</comment>
<dbReference type="GO" id="GO:0006606">
    <property type="term" value="P:protein import into nucleus"/>
    <property type="evidence" value="ECO:0007669"/>
    <property type="project" value="TreeGrafter"/>
</dbReference>